<evidence type="ECO:0000256" key="7">
    <source>
        <dbReference type="RuleBase" id="RU361277"/>
    </source>
</evidence>
<evidence type="ECO:0000256" key="6">
    <source>
        <dbReference type="ARBA" id="ARBA00048262"/>
    </source>
</evidence>
<dbReference type="InterPro" id="IPR013149">
    <property type="entry name" value="ADH-like_C"/>
</dbReference>
<dbReference type="EMBL" id="JACCBN010000001">
    <property type="protein sequence ID" value="NYD37930.1"/>
    <property type="molecule type" value="Genomic_DNA"/>
</dbReference>
<feature type="domain" description="Enoyl reductase (ER)" evidence="9">
    <location>
        <begin position="12"/>
        <end position="342"/>
    </location>
</feature>
<dbReference type="PROSITE" id="PS00059">
    <property type="entry name" value="ADH_ZINC"/>
    <property type="match status" value="1"/>
</dbReference>
<dbReference type="SUPFAM" id="SSF50129">
    <property type="entry name" value="GroES-like"/>
    <property type="match status" value="1"/>
</dbReference>
<dbReference type="GO" id="GO:0008270">
    <property type="term" value="F:zinc ion binding"/>
    <property type="evidence" value="ECO:0007669"/>
    <property type="project" value="InterPro"/>
</dbReference>
<reference evidence="10 11" key="1">
    <citation type="submission" date="2020-07" db="EMBL/GenBank/DDBJ databases">
        <title>Sequencing the genomes of 1000 actinobacteria strains.</title>
        <authorList>
            <person name="Klenk H.-P."/>
        </authorList>
    </citation>
    <scope>NUCLEOTIDE SEQUENCE [LARGE SCALE GENOMIC DNA]</scope>
    <source>
        <strain evidence="10 11">DSM 45772</strain>
    </source>
</reference>
<evidence type="ECO:0000256" key="4">
    <source>
        <dbReference type="ARBA" id="ARBA00023002"/>
    </source>
</evidence>
<dbReference type="Pfam" id="PF08240">
    <property type="entry name" value="ADH_N"/>
    <property type="match status" value="1"/>
</dbReference>
<feature type="compositionally biased region" description="Basic and acidic residues" evidence="8">
    <location>
        <begin position="16"/>
        <end position="25"/>
    </location>
</feature>
<dbReference type="InterPro" id="IPR011032">
    <property type="entry name" value="GroES-like_sf"/>
</dbReference>
<dbReference type="InterPro" id="IPR013154">
    <property type="entry name" value="ADH-like_N"/>
</dbReference>
<comment type="similarity">
    <text evidence="7">Belongs to the zinc-containing alcohol dehydrogenase family.</text>
</comment>
<name>A0A7Y9J740_9PSEU</name>
<comment type="catalytic activity">
    <reaction evidence="6">
        <text>a primary alcohol + NADP(+) = an aldehyde + NADPH + H(+)</text>
        <dbReference type="Rhea" id="RHEA:15937"/>
        <dbReference type="ChEBI" id="CHEBI:15378"/>
        <dbReference type="ChEBI" id="CHEBI:15734"/>
        <dbReference type="ChEBI" id="CHEBI:17478"/>
        <dbReference type="ChEBI" id="CHEBI:57783"/>
        <dbReference type="ChEBI" id="CHEBI:58349"/>
        <dbReference type="EC" id="1.1.1.2"/>
    </reaction>
</comment>
<dbReference type="InterPro" id="IPR047109">
    <property type="entry name" value="CAD-like"/>
</dbReference>
<comment type="cofactor">
    <cofactor evidence="1 7">
        <name>Zn(2+)</name>
        <dbReference type="ChEBI" id="CHEBI:29105"/>
    </cofactor>
</comment>
<dbReference type="GO" id="GO:0008106">
    <property type="term" value="F:alcohol dehydrogenase (NADP+) activity"/>
    <property type="evidence" value="ECO:0007669"/>
    <property type="project" value="UniProtKB-EC"/>
</dbReference>
<comment type="caution">
    <text evidence="10">The sequence shown here is derived from an EMBL/GenBank/DDBJ whole genome shotgun (WGS) entry which is preliminary data.</text>
</comment>
<keyword evidence="11" id="KW-1185">Reference proteome</keyword>
<keyword evidence="3 7" id="KW-0862">Zinc</keyword>
<protein>
    <recommendedName>
        <fullName evidence="5">alcohol dehydrogenase (NADP(+))</fullName>
        <ecNumber evidence="5">1.1.1.2</ecNumber>
    </recommendedName>
</protein>
<dbReference type="InterPro" id="IPR020843">
    <property type="entry name" value="ER"/>
</dbReference>
<accession>A0A7Y9J740</accession>
<dbReference type="InterPro" id="IPR036291">
    <property type="entry name" value="NAD(P)-bd_dom_sf"/>
</dbReference>
<dbReference type="AlphaFoldDB" id="A0A7Y9J740"/>
<evidence type="ECO:0000313" key="10">
    <source>
        <dbReference type="EMBL" id="NYD37930.1"/>
    </source>
</evidence>
<sequence length="349" mass="37470">MPTTVSALVTEGASKPLERSTIERRDPKPHDVLIDIAYAGICHSDIHQARDEWGGAEFPMVPGHEIAGTVAAVGDQVSKFSVGDRVGVGCFVDSCRECDNCRAGEEQFCTKGEVQTYNAREYSGEQTFGGYSQSVVVDENYVLNIPEGVELDVAAPLLCAGITLYTPLTHWGAGPGKKVAIIGMGGLGHVGVKIAHALGAEVTVLSQSLSKQEDGKRLGADHYYATSDEQTFTDLDSTFDLIVNTVSADLDLEKYVALLALDGSMVNVGIPSNPGSIHAFSLANGRRSLAGSKIGGIRDTQKMLDFCAEHHIGAEIEKITVDDVNKAYDRVVDSDVRYRFVIDIASFDR</sequence>
<dbReference type="PANTHER" id="PTHR42683">
    <property type="entry name" value="ALDEHYDE REDUCTASE"/>
    <property type="match status" value="1"/>
</dbReference>
<proteinExistence type="inferred from homology"/>
<gene>
    <name evidence="10" type="ORF">BJ983_004032</name>
</gene>
<evidence type="ECO:0000256" key="2">
    <source>
        <dbReference type="ARBA" id="ARBA00022723"/>
    </source>
</evidence>
<feature type="region of interest" description="Disordered" evidence="8">
    <location>
        <begin position="1"/>
        <end position="25"/>
    </location>
</feature>
<dbReference type="Gene3D" id="3.90.180.10">
    <property type="entry name" value="Medium-chain alcohol dehydrogenases, catalytic domain"/>
    <property type="match status" value="1"/>
</dbReference>
<evidence type="ECO:0000313" key="11">
    <source>
        <dbReference type="Proteomes" id="UP000535890"/>
    </source>
</evidence>
<dbReference type="SUPFAM" id="SSF51735">
    <property type="entry name" value="NAD(P)-binding Rossmann-fold domains"/>
    <property type="match status" value="1"/>
</dbReference>
<evidence type="ECO:0000256" key="5">
    <source>
        <dbReference type="ARBA" id="ARBA00024074"/>
    </source>
</evidence>
<evidence type="ECO:0000256" key="1">
    <source>
        <dbReference type="ARBA" id="ARBA00001947"/>
    </source>
</evidence>
<evidence type="ECO:0000256" key="8">
    <source>
        <dbReference type="SAM" id="MobiDB-lite"/>
    </source>
</evidence>
<dbReference type="EC" id="1.1.1.2" evidence="5"/>
<organism evidence="10 11">
    <name type="scientific">Actinomycetospora corticicola</name>
    <dbReference type="NCBI Taxonomy" id="663602"/>
    <lineage>
        <taxon>Bacteria</taxon>
        <taxon>Bacillati</taxon>
        <taxon>Actinomycetota</taxon>
        <taxon>Actinomycetes</taxon>
        <taxon>Pseudonocardiales</taxon>
        <taxon>Pseudonocardiaceae</taxon>
        <taxon>Actinomycetospora</taxon>
    </lineage>
</organism>
<keyword evidence="2 7" id="KW-0479">Metal-binding</keyword>
<dbReference type="Gene3D" id="3.40.50.720">
    <property type="entry name" value="NAD(P)-binding Rossmann-like Domain"/>
    <property type="match status" value="1"/>
</dbReference>
<evidence type="ECO:0000259" key="9">
    <source>
        <dbReference type="SMART" id="SM00829"/>
    </source>
</evidence>
<dbReference type="InterPro" id="IPR002328">
    <property type="entry name" value="ADH_Zn_CS"/>
</dbReference>
<evidence type="ECO:0000256" key="3">
    <source>
        <dbReference type="ARBA" id="ARBA00022833"/>
    </source>
</evidence>
<dbReference type="CDD" id="cd05283">
    <property type="entry name" value="CAD1"/>
    <property type="match status" value="1"/>
</dbReference>
<dbReference type="RefSeq" id="WP_179795442.1">
    <property type="nucleotide sequence ID" value="NZ_BAABHP010000024.1"/>
</dbReference>
<dbReference type="FunFam" id="3.40.50.720:FF:000022">
    <property type="entry name" value="Cinnamyl alcohol dehydrogenase"/>
    <property type="match status" value="1"/>
</dbReference>
<dbReference type="Proteomes" id="UP000535890">
    <property type="component" value="Unassembled WGS sequence"/>
</dbReference>
<keyword evidence="4 10" id="KW-0560">Oxidoreductase</keyword>
<dbReference type="Pfam" id="PF00107">
    <property type="entry name" value="ADH_zinc_N"/>
    <property type="match status" value="1"/>
</dbReference>
<dbReference type="SMART" id="SM00829">
    <property type="entry name" value="PKS_ER"/>
    <property type="match status" value="1"/>
</dbReference>